<evidence type="ECO:0000313" key="2">
    <source>
        <dbReference type="EMBL" id="EIJ36850.1"/>
    </source>
</evidence>
<protein>
    <submittedName>
        <fullName evidence="2">Methyltransferase type 11</fullName>
    </submittedName>
</protein>
<dbReference type="Pfam" id="PF00581">
    <property type="entry name" value="Rhodanese"/>
    <property type="match status" value="1"/>
</dbReference>
<organism evidence="2 3">
    <name type="scientific">Thiothrix nivea (strain ATCC 35100 / DSM 5205 / JP2)</name>
    <dbReference type="NCBI Taxonomy" id="870187"/>
    <lineage>
        <taxon>Bacteria</taxon>
        <taxon>Pseudomonadati</taxon>
        <taxon>Pseudomonadota</taxon>
        <taxon>Gammaproteobacteria</taxon>
        <taxon>Thiotrichales</taxon>
        <taxon>Thiotrichaceae</taxon>
        <taxon>Thiothrix</taxon>
    </lineage>
</organism>
<dbReference type="InterPro" id="IPR036873">
    <property type="entry name" value="Rhodanese-like_dom_sf"/>
</dbReference>
<dbReference type="Gene3D" id="3.40.250.10">
    <property type="entry name" value="Rhodanese-like domain"/>
    <property type="match status" value="1"/>
</dbReference>
<evidence type="ECO:0000313" key="3">
    <source>
        <dbReference type="Proteomes" id="UP000005317"/>
    </source>
</evidence>
<dbReference type="AlphaFoldDB" id="A0A656HNC6"/>
<dbReference type="InterPro" id="IPR041698">
    <property type="entry name" value="Methyltransf_25"/>
</dbReference>
<dbReference type="Gene3D" id="3.40.50.150">
    <property type="entry name" value="Vaccinia Virus protein VP39"/>
    <property type="match status" value="1"/>
</dbReference>
<dbReference type="SUPFAM" id="SSF52821">
    <property type="entry name" value="Rhodanese/Cell cycle control phosphatase"/>
    <property type="match status" value="1"/>
</dbReference>
<evidence type="ECO:0000259" key="1">
    <source>
        <dbReference type="PROSITE" id="PS50206"/>
    </source>
</evidence>
<proteinExistence type="predicted"/>
<dbReference type="Proteomes" id="UP000005317">
    <property type="component" value="Unassembled WGS sequence"/>
</dbReference>
<sequence>MPLPLIDCRPLEAYLLGHIEGAASIPATEMPQRMHELPKTTQPLALCGDVDSLRMAREFLARKAYRVLEQTEWTPQLAASLMAQDRLESGVDSARLWQPAPLIERFVRAIAPAHGILPGKGLDIGCGSGRDMVYLAAHGWEMTGIDYLDGALQRAQALAASQQVNIQTECRDLETGTDPFADYADATFGLVCVARYLHRPLFPWMQRILQPGGVVIYQTFMQGCENTAIGRPRNPNFLLRPGELAEQFAGAEILLDEVENLDDGRPVSAFICRMRHSAVILRAATIIQGARCHPDLCDA</sequence>
<keyword evidence="2" id="KW-0489">Methyltransferase</keyword>
<accession>A0A656HNC6</accession>
<dbReference type="RefSeq" id="WP_002710714.1">
    <property type="nucleotide sequence ID" value="NZ_JH651384.1"/>
</dbReference>
<dbReference type="InterPro" id="IPR029063">
    <property type="entry name" value="SAM-dependent_MTases_sf"/>
</dbReference>
<dbReference type="CDD" id="cd02440">
    <property type="entry name" value="AdoMet_MTases"/>
    <property type="match status" value="1"/>
</dbReference>
<dbReference type="GO" id="GO:0008168">
    <property type="term" value="F:methyltransferase activity"/>
    <property type="evidence" value="ECO:0007669"/>
    <property type="project" value="UniProtKB-KW"/>
</dbReference>
<dbReference type="InterPro" id="IPR001763">
    <property type="entry name" value="Rhodanese-like_dom"/>
</dbReference>
<dbReference type="PROSITE" id="PS50206">
    <property type="entry name" value="RHODANESE_3"/>
    <property type="match status" value="1"/>
</dbReference>
<dbReference type="PANTHER" id="PTHR42912">
    <property type="entry name" value="METHYLTRANSFERASE"/>
    <property type="match status" value="1"/>
</dbReference>
<dbReference type="OrthoDB" id="9804312at2"/>
<dbReference type="Pfam" id="PF13649">
    <property type="entry name" value="Methyltransf_25"/>
    <property type="match status" value="1"/>
</dbReference>
<reference evidence="3" key="1">
    <citation type="journal article" date="2011" name="Stand. Genomic Sci.">
        <title>Genome sequence of the filamentous, gliding Thiothrix nivea neotype strain (JP2(T)).</title>
        <authorList>
            <person name="Lapidus A."/>
            <person name="Nolan M."/>
            <person name="Lucas S."/>
            <person name="Glavina Del Rio T."/>
            <person name="Tice H."/>
            <person name="Cheng J.F."/>
            <person name="Tapia R."/>
            <person name="Han C."/>
            <person name="Goodwin L."/>
            <person name="Pitluck S."/>
            <person name="Liolios K."/>
            <person name="Pagani I."/>
            <person name="Ivanova N."/>
            <person name="Huntemann M."/>
            <person name="Mavromatis K."/>
            <person name="Mikhailova N."/>
            <person name="Pati A."/>
            <person name="Chen A."/>
            <person name="Palaniappan K."/>
            <person name="Land M."/>
            <person name="Brambilla E.M."/>
            <person name="Rohde M."/>
            <person name="Abt B."/>
            <person name="Verbarg S."/>
            <person name="Goker M."/>
            <person name="Bristow J."/>
            <person name="Eisen J.A."/>
            <person name="Markowitz V."/>
            <person name="Hugenholtz P."/>
            <person name="Kyrpides N.C."/>
            <person name="Klenk H.P."/>
            <person name="Woyke T."/>
        </authorList>
    </citation>
    <scope>NUCLEOTIDE SEQUENCE [LARGE SCALE GENOMIC DNA]</scope>
    <source>
        <strain evidence="3">ATCC 35100 / DSM 5205 / JP2</strain>
    </source>
</reference>
<dbReference type="GO" id="GO:0032259">
    <property type="term" value="P:methylation"/>
    <property type="evidence" value="ECO:0007669"/>
    <property type="project" value="UniProtKB-KW"/>
</dbReference>
<dbReference type="EMBL" id="JH651384">
    <property type="protein sequence ID" value="EIJ36850.1"/>
    <property type="molecule type" value="Genomic_DNA"/>
</dbReference>
<keyword evidence="2" id="KW-0808">Transferase</keyword>
<keyword evidence="3" id="KW-1185">Reference proteome</keyword>
<name>A0A656HNC6_THINJ</name>
<gene>
    <name evidence="2" type="ORF">Thini_4369</name>
</gene>
<dbReference type="SUPFAM" id="SSF53335">
    <property type="entry name" value="S-adenosyl-L-methionine-dependent methyltransferases"/>
    <property type="match status" value="1"/>
</dbReference>
<feature type="domain" description="Rhodanese" evidence="1">
    <location>
        <begin position="5"/>
        <end position="48"/>
    </location>
</feature>
<dbReference type="InterPro" id="IPR050508">
    <property type="entry name" value="Methyltransf_Superfamily"/>
</dbReference>